<evidence type="ECO:0000313" key="1">
    <source>
        <dbReference type="EMBL" id="DAF98455.1"/>
    </source>
</evidence>
<protein>
    <submittedName>
        <fullName evidence="1">Uncharacterized protein</fullName>
    </submittedName>
</protein>
<name>A0A8S5UVE8_9CAUD</name>
<accession>A0A8S5UVE8</accession>
<proteinExistence type="predicted"/>
<dbReference type="EMBL" id="BK016147">
    <property type="protein sequence ID" value="DAF98455.1"/>
    <property type="molecule type" value="Genomic_DNA"/>
</dbReference>
<sequence length="53" mass="5362">MMQLLIGMLLGAMVSTPTGRSIGNQIGDAALKKVKDAVQASADGEEADDGKSA</sequence>
<organism evidence="1">
    <name type="scientific">Siphoviridae sp. ctwfx1</name>
    <dbReference type="NCBI Taxonomy" id="2825732"/>
    <lineage>
        <taxon>Viruses</taxon>
        <taxon>Duplodnaviria</taxon>
        <taxon>Heunggongvirae</taxon>
        <taxon>Uroviricota</taxon>
        <taxon>Caudoviricetes</taxon>
    </lineage>
</organism>
<reference evidence="1" key="1">
    <citation type="journal article" date="2021" name="Proc. Natl. Acad. Sci. U.S.A.">
        <title>A Catalog of Tens of Thousands of Viruses from Human Metagenomes Reveals Hidden Associations with Chronic Diseases.</title>
        <authorList>
            <person name="Tisza M.J."/>
            <person name="Buck C.B."/>
        </authorList>
    </citation>
    <scope>NUCLEOTIDE SEQUENCE</scope>
    <source>
        <strain evidence="1">Ctwfx1</strain>
    </source>
</reference>